<keyword evidence="4" id="KW-1015">Disulfide bond</keyword>
<evidence type="ECO:0000256" key="4">
    <source>
        <dbReference type="RuleBase" id="RU361168"/>
    </source>
</evidence>
<gene>
    <name evidence="6" type="ORF">FPE_LOCUS3749</name>
</gene>
<dbReference type="GO" id="GO:0004557">
    <property type="term" value="F:alpha-galactosidase activity"/>
    <property type="evidence" value="ECO:0007669"/>
    <property type="project" value="UniProtKB-EC"/>
</dbReference>
<evidence type="ECO:0000256" key="3">
    <source>
        <dbReference type="ARBA" id="ARBA00023295"/>
    </source>
</evidence>
<dbReference type="EMBL" id="OU503037">
    <property type="protein sequence ID" value="CAI9756319.1"/>
    <property type="molecule type" value="Genomic_DNA"/>
</dbReference>
<accession>A0AAD1YTG1</accession>
<organism evidence="6 7">
    <name type="scientific">Fraxinus pennsylvanica</name>
    <dbReference type="NCBI Taxonomy" id="56036"/>
    <lineage>
        <taxon>Eukaryota</taxon>
        <taxon>Viridiplantae</taxon>
        <taxon>Streptophyta</taxon>
        <taxon>Embryophyta</taxon>
        <taxon>Tracheophyta</taxon>
        <taxon>Spermatophyta</taxon>
        <taxon>Magnoliopsida</taxon>
        <taxon>eudicotyledons</taxon>
        <taxon>Gunneridae</taxon>
        <taxon>Pentapetalae</taxon>
        <taxon>asterids</taxon>
        <taxon>lamiids</taxon>
        <taxon>Lamiales</taxon>
        <taxon>Oleaceae</taxon>
        <taxon>Oleeae</taxon>
        <taxon>Fraxinus</taxon>
    </lineage>
</organism>
<dbReference type="EC" id="3.2.1.22" evidence="4"/>
<protein>
    <recommendedName>
        <fullName evidence="4">Alpha-galactosidase</fullName>
        <ecNumber evidence="4">3.2.1.22</ecNumber>
    </recommendedName>
    <alternativeName>
        <fullName evidence="4">Melibiase</fullName>
    </alternativeName>
</protein>
<dbReference type="InterPro" id="IPR017853">
    <property type="entry name" value="GH"/>
</dbReference>
<dbReference type="PRINTS" id="PR00740">
    <property type="entry name" value="GLHYDRLASE27"/>
</dbReference>
<keyword evidence="3 4" id="KW-0326">Glycosidase</keyword>
<feature type="signal peptide" evidence="5">
    <location>
        <begin position="1"/>
        <end position="25"/>
    </location>
</feature>
<dbReference type="GO" id="GO:0005975">
    <property type="term" value="P:carbohydrate metabolic process"/>
    <property type="evidence" value="ECO:0007669"/>
    <property type="project" value="InterPro"/>
</dbReference>
<dbReference type="AlphaFoldDB" id="A0AAD1YTG1"/>
<keyword evidence="2 4" id="KW-0378">Hydrolase</keyword>
<dbReference type="PANTHER" id="PTHR11452">
    <property type="entry name" value="ALPHA-GALACTOSIDASE/ALPHA-N-ACETYLGALACTOSAMINIDASE"/>
    <property type="match status" value="1"/>
</dbReference>
<dbReference type="Gene3D" id="3.20.20.70">
    <property type="entry name" value="Aldolase class I"/>
    <property type="match status" value="1"/>
</dbReference>
<dbReference type="Pfam" id="PF16499">
    <property type="entry name" value="Melibiase_2"/>
    <property type="match status" value="2"/>
</dbReference>
<evidence type="ECO:0000313" key="6">
    <source>
        <dbReference type="EMBL" id="CAI9756319.1"/>
    </source>
</evidence>
<dbReference type="InterPro" id="IPR002241">
    <property type="entry name" value="Glyco_hydro_27"/>
</dbReference>
<evidence type="ECO:0000256" key="2">
    <source>
        <dbReference type="ARBA" id="ARBA00022801"/>
    </source>
</evidence>
<evidence type="ECO:0000256" key="5">
    <source>
        <dbReference type="SAM" id="SignalP"/>
    </source>
</evidence>
<dbReference type="InterPro" id="IPR035992">
    <property type="entry name" value="Ricin_B-like_lectins"/>
</dbReference>
<evidence type="ECO:0000256" key="1">
    <source>
        <dbReference type="ARBA" id="ARBA00009743"/>
    </source>
</evidence>
<comment type="similarity">
    <text evidence="1 4">Belongs to the glycosyl hydrolase 27 family.</text>
</comment>
<evidence type="ECO:0000313" key="7">
    <source>
        <dbReference type="Proteomes" id="UP000834106"/>
    </source>
</evidence>
<dbReference type="Proteomes" id="UP000834106">
    <property type="component" value="Chromosome 2"/>
</dbReference>
<name>A0AAD1YTG1_9LAMI</name>
<proteinExistence type="inferred from homology"/>
<keyword evidence="5" id="KW-0732">Signal</keyword>
<keyword evidence="7" id="KW-1185">Reference proteome</keyword>
<comment type="catalytic activity">
    <reaction evidence="4">
        <text>Hydrolysis of terminal, non-reducing alpha-D-galactose residues in alpha-D-galactosides, including galactose oligosaccharides, galactomannans and galactolipids.</text>
        <dbReference type="EC" id="3.2.1.22"/>
    </reaction>
</comment>
<dbReference type="CDD" id="cd14792">
    <property type="entry name" value="GH27"/>
    <property type="match status" value="1"/>
</dbReference>
<reference evidence="6" key="1">
    <citation type="submission" date="2023-05" db="EMBL/GenBank/DDBJ databases">
        <authorList>
            <person name="Huff M."/>
        </authorList>
    </citation>
    <scope>NUCLEOTIDE SEQUENCE</scope>
</reference>
<dbReference type="Gene3D" id="2.60.40.1180">
    <property type="entry name" value="Golgi alpha-mannosidase II"/>
    <property type="match status" value="1"/>
</dbReference>
<sequence>MRSCFIICFWFTFLSSFLLRRVISGTRFRGQTELASSPPRGWNSYDSFCWTVSEEEFLQNAELVSQRLRAHGYEYVVVDYLWYRRKVKGAYVDSLGFDVIDEWGRMIPDPDRWPSSQGGKGFTEVAKKVHDMGLKFGIHVMRGISTQAFNANTPILDINTGSAYKDSGREWRAKDVGIKERACAWMQHGFMSVDTKSGAGKAFLRSLYKQYADWGVDFVKNDCVFGDDLDLAEISYVSEVLTQLNRPILYSLSPGTSATPAMARDVNGLVNMYRVTGDDWDSWKDVSTHFDVARDFAAANMIGAKGLRGKSWPDLDMLPFGWLTDQGSNEGPHRKCNLNLDEQKTQIALWSMAKSPLMFGGDMRHLDEITFKLITNPTLLEINSFSTNNAEFPYITSSLSRHTWTSRLRNQMSKGISDFHVLGLSSCKDDNARGWSTRTVEDDLEQVCWKEKLSELQVPFCLYKKHHLLESDEEVTNNHLYDGKVRLFATERTEFCLGASPHKKLTSKEFKRGSFLPCRREANQMWELNSNGTLTNSYSGLCASINTAKVNSPNGARAWIATGRRGEVYVAFFNLNPGKTVVSTKIVDLAKALPGRKLNPASCKCREEWSGKDFGVVKDLLSMELVVATGVEVLAVVGLGFFLLGYDVVMPALLAATGVVVSLGRREDGVGVCWL</sequence>
<dbReference type="PANTHER" id="PTHR11452:SF42">
    <property type="entry name" value="ALPHA-GALACTOSIDASE"/>
    <property type="match status" value="1"/>
</dbReference>
<dbReference type="InterPro" id="IPR013780">
    <property type="entry name" value="Glyco_hydro_b"/>
</dbReference>
<dbReference type="SUPFAM" id="SSF51445">
    <property type="entry name" value="(Trans)glycosidases"/>
    <property type="match status" value="1"/>
</dbReference>
<dbReference type="SUPFAM" id="SSF50370">
    <property type="entry name" value="Ricin B-like lectins"/>
    <property type="match status" value="1"/>
</dbReference>
<feature type="chain" id="PRO_5042248478" description="Alpha-galactosidase" evidence="5">
    <location>
        <begin position="26"/>
        <end position="675"/>
    </location>
</feature>
<dbReference type="InterPro" id="IPR013785">
    <property type="entry name" value="Aldolase_TIM"/>
</dbReference>